<feature type="transmembrane region" description="Helical" evidence="4">
    <location>
        <begin position="6"/>
        <end position="22"/>
    </location>
</feature>
<evidence type="ECO:0000313" key="7">
    <source>
        <dbReference type="Proteomes" id="UP001206925"/>
    </source>
</evidence>
<comment type="function">
    <text evidence="1">May act as a substrate-specific adapter of an E3 ubiquitin-protein ligase complex (CUL3-RBX1-BTB) which mediates the ubiquitination and subsequent proteasomal degradation of target proteins.</text>
</comment>
<dbReference type="Proteomes" id="UP001206925">
    <property type="component" value="Unassembled WGS sequence"/>
</dbReference>
<keyword evidence="7" id="KW-1185">Reference proteome</keyword>
<proteinExistence type="predicted"/>
<evidence type="ECO:0000256" key="4">
    <source>
        <dbReference type="SAM" id="Phobius"/>
    </source>
</evidence>
<keyword evidence="4" id="KW-1133">Transmembrane helix</keyword>
<dbReference type="Gene3D" id="3.30.710.10">
    <property type="entry name" value="Potassium Channel Kv1.1, Chain A"/>
    <property type="match status" value="1"/>
</dbReference>
<dbReference type="PANTHER" id="PTHR46336">
    <property type="entry name" value="OS02G0260700 PROTEIN"/>
    <property type="match status" value="1"/>
</dbReference>
<keyword evidence="3" id="KW-0833">Ubl conjugation pathway</keyword>
<keyword evidence="4" id="KW-0812">Transmembrane</keyword>
<dbReference type="PANTHER" id="PTHR46336:SF3">
    <property type="entry name" value="BTB_POZ DOMAIN-CONTAINING PROTEIN POB1"/>
    <property type="match status" value="1"/>
</dbReference>
<dbReference type="GO" id="GO:0005634">
    <property type="term" value="C:nucleus"/>
    <property type="evidence" value="ECO:0007669"/>
    <property type="project" value="TreeGrafter"/>
</dbReference>
<reference evidence="6" key="1">
    <citation type="submission" date="2022-06" db="EMBL/GenBank/DDBJ databases">
        <title>Uncovering the hologenomic basis of an extraordinary plant invasion.</title>
        <authorList>
            <person name="Bieker V.C."/>
            <person name="Martin M.D."/>
            <person name="Gilbert T."/>
            <person name="Hodgins K."/>
            <person name="Battlay P."/>
            <person name="Petersen B."/>
            <person name="Wilson J."/>
        </authorList>
    </citation>
    <scope>NUCLEOTIDE SEQUENCE</scope>
    <source>
        <strain evidence="6">AA19_3_7</strain>
        <tissue evidence="6">Leaf</tissue>
    </source>
</reference>
<dbReference type="SMART" id="SM00225">
    <property type="entry name" value="BTB"/>
    <property type="match status" value="1"/>
</dbReference>
<dbReference type="AlphaFoldDB" id="A0AAD5CUL9"/>
<dbReference type="InterPro" id="IPR011705">
    <property type="entry name" value="BACK"/>
</dbReference>
<dbReference type="EMBL" id="JAMZMK010006713">
    <property type="protein sequence ID" value="KAI7747645.1"/>
    <property type="molecule type" value="Genomic_DNA"/>
</dbReference>
<dbReference type="GO" id="GO:0010114">
    <property type="term" value="P:response to red light"/>
    <property type="evidence" value="ECO:0007669"/>
    <property type="project" value="TreeGrafter"/>
</dbReference>
<dbReference type="InterPro" id="IPR045890">
    <property type="entry name" value="POB1-like"/>
</dbReference>
<comment type="caution">
    <text evidence="6">The sequence shown here is derived from an EMBL/GenBank/DDBJ whole genome shotgun (WGS) entry which is preliminary data.</text>
</comment>
<name>A0AAD5CUL9_AMBAR</name>
<dbReference type="PROSITE" id="PS50097">
    <property type="entry name" value="BTB"/>
    <property type="match status" value="1"/>
</dbReference>
<evidence type="ECO:0000259" key="5">
    <source>
        <dbReference type="PROSITE" id="PS50097"/>
    </source>
</evidence>
<organism evidence="6 7">
    <name type="scientific">Ambrosia artemisiifolia</name>
    <name type="common">Common ragweed</name>
    <dbReference type="NCBI Taxonomy" id="4212"/>
    <lineage>
        <taxon>Eukaryota</taxon>
        <taxon>Viridiplantae</taxon>
        <taxon>Streptophyta</taxon>
        <taxon>Embryophyta</taxon>
        <taxon>Tracheophyta</taxon>
        <taxon>Spermatophyta</taxon>
        <taxon>Magnoliopsida</taxon>
        <taxon>eudicotyledons</taxon>
        <taxon>Gunneridae</taxon>
        <taxon>Pentapetalae</taxon>
        <taxon>asterids</taxon>
        <taxon>campanulids</taxon>
        <taxon>Asterales</taxon>
        <taxon>Asteraceae</taxon>
        <taxon>Asteroideae</taxon>
        <taxon>Heliantheae alliance</taxon>
        <taxon>Heliantheae</taxon>
        <taxon>Ambrosia</taxon>
    </lineage>
</organism>
<feature type="non-terminal residue" evidence="6">
    <location>
        <position position="1"/>
    </location>
</feature>
<feature type="domain" description="BTB" evidence="5">
    <location>
        <begin position="105"/>
        <end position="176"/>
    </location>
</feature>
<keyword evidence="4" id="KW-0472">Membrane</keyword>
<protein>
    <recommendedName>
        <fullName evidence="5">BTB domain-containing protein</fullName>
    </recommendedName>
</protein>
<evidence type="ECO:0000313" key="6">
    <source>
        <dbReference type="EMBL" id="KAI7747645.1"/>
    </source>
</evidence>
<dbReference type="InterPro" id="IPR011333">
    <property type="entry name" value="SKP1/BTB/POZ_sf"/>
</dbReference>
<accession>A0AAD5CUL9</accession>
<dbReference type="CDD" id="cd18186">
    <property type="entry name" value="BTB_POZ_ZBTB_KLHL-like"/>
    <property type="match status" value="1"/>
</dbReference>
<dbReference type="Gene3D" id="1.25.40.420">
    <property type="match status" value="1"/>
</dbReference>
<dbReference type="Pfam" id="PF00651">
    <property type="entry name" value="BTB"/>
    <property type="match status" value="1"/>
</dbReference>
<evidence type="ECO:0000256" key="2">
    <source>
        <dbReference type="ARBA" id="ARBA00004906"/>
    </source>
</evidence>
<gene>
    <name evidence="6" type="ORF">M8C21_032538</name>
</gene>
<dbReference type="InterPro" id="IPR000210">
    <property type="entry name" value="BTB/POZ_dom"/>
</dbReference>
<evidence type="ECO:0000256" key="3">
    <source>
        <dbReference type="ARBA" id="ARBA00022786"/>
    </source>
</evidence>
<dbReference type="FunFam" id="1.25.40.420:FF:000008">
    <property type="entry name" value="BTB/POZ domain-containing protein POB1"/>
    <property type="match status" value="1"/>
</dbReference>
<dbReference type="SUPFAM" id="SSF54695">
    <property type="entry name" value="POZ domain"/>
    <property type="match status" value="1"/>
</dbReference>
<dbReference type="Pfam" id="PF07707">
    <property type="entry name" value="BACK"/>
    <property type="match status" value="1"/>
</dbReference>
<sequence length="510" mass="59516">EKRSIYLYIYLFILLSPSIYRPKLIKLLERFIYIFCCNLVLQTTENFSFTASPTRARKVVMESPGDGCCDHGDFGFAFNDSNFSDRVLRICIYSEPIESTHESPSAAELRTSRRVKTLHISSPILAGRSPFFYKLFSNGMRESEESHITLRINDSEEASLMEVLKFMYTNRLTVTTGIAVLDVLKAADKFDVASCMRHCSRVLRNLRMTPEFVLAYLNLPSTILMAASFQPITVAAKQFYAVHYKDITKFQNEILSLPLADVETIIASDDLQVKSEDEVYDFVIKWVWTHFPETKDRREIITNRLAKFIRYPYMNREKLRHLFYNDDFDPEFVKKVILEAILFKTELPARKQGDGNTNPDRRFVERAYKYRPIKMVEFEKQSRHGVVYMELKREMCASLFPSGIVFSNVFPMGGEWFQLMARCEMDSFGLFLCMKEREAGSFEFEFEFAARLKPAQEFVSKFKRRFAFKNRIAVGTANLFAIPWTWFIEEDSDYFIDGVLDLRVELTIKD</sequence>
<comment type="pathway">
    <text evidence="2">Protein modification; protein ubiquitination.</text>
</comment>
<dbReference type="SMART" id="SM00875">
    <property type="entry name" value="BACK"/>
    <property type="match status" value="1"/>
</dbReference>
<evidence type="ECO:0000256" key="1">
    <source>
        <dbReference type="ARBA" id="ARBA00002668"/>
    </source>
</evidence>